<dbReference type="RefSeq" id="WP_179463492.1">
    <property type="nucleotide sequence ID" value="NZ_JACBZX010000001.1"/>
</dbReference>
<dbReference type="Proteomes" id="UP000592181">
    <property type="component" value="Unassembled WGS sequence"/>
</dbReference>
<evidence type="ECO:0000313" key="1">
    <source>
        <dbReference type="EMBL" id="NYG38267.1"/>
    </source>
</evidence>
<dbReference type="AlphaFoldDB" id="A0A852X766"/>
<organism evidence="1 2">
    <name type="scientific">Janibacter alkaliphilus</name>
    <dbReference type="NCBI Taxonomy" id="1069963"/>
    <lineage>
        <taxon>Bacteria</taxon>
        <taxon>Bacillati</taxon>
        <taxon>Actinomycetota</taxon>
        <taxon>Actinomycetes</taxon>
        <taxon>Micrococcales</taxon>
        <taxon>Intrasporangiaceae</taxon>
        <taxon>Janibacter</taxon>
    </lineage>
</organism>
<name>A0A852X766_9MICO</name>
<dbReference type="GO" id="GO:0016301">
    <property type="term" value="F:kinase activity"/>
    <property type="evidence" value="ECO:0007669"/>
    <property type="project" value="UniProtKB-KW"/>
</dbReference>
<keyword evidence="1" id="KW-0808">Transferase</keyword>
<dbReference type="SUPFAM" id="SSF52540">
    <property type="entry name" value="P-loop containing nucleoside triphosphate hydrolases"/>
    <property type="match status" value="1"/>
</dbReference>
<gene>
    <name evidence="1" type="ORF">BJY28_002736</name>
</gene>
<comment type="caution">
    <text evidence="1">The sequence shown here is derived from an EMBL/GenBank/DDBJ whole genome shotgun (WGS) entry which is preliminary data.</text>
</comment>
<accession>A0A852X766</accession>
<sequence>MGAETEQAADPAHVDAVLARARTSVPACGPVTVVALDGRSGSGKTTLGSAVADAWGAPLLHMDEIYPGWDGLAASVGVLEEQVLAPLARGERPEYRRWDWTHDRWGPLRRLPAEDRLVVEGCGVAVRPAGDRAAVRVWLEAPRVLRQRRGLSRDGEAYRPHWQRWAAQEDALFAADGTRERAHLVLRTGADAPGGTQPEQG</sequence>
<protein>
    <submittedName>
        <fullName evidence="1">Cytidylate kinase</fullName>
    </submittedName>
</protein>
<reference evidence="1 2" key="1">
    <citation type="submission" date="2020-07" db="EMBL/GenBank/DDBJ databases">
        <title>Sequencing the genomes of 1000 actinobacteria strains.</title>
        <authorList>
            <person name="Klenk H.-P."/>
        </authorList>
    </citation>
    <scope>NUCLEOTIDE SEQUENCE [LARGE SCALE GENOMIC DNA]</scope>
    <source>
        <strain evidence="1 2">DSM 24723</strain>
    </source>
</reference>
<dbReference type="InterPro" id="IPR027417">
    <property type="entry name" value="P-loop_NTPase"/>
</dbReference>
<dbReference type="Gene3D" id="3.40.50.300">
    <property type="entry name" value="P-loop containing nucleotide triphosphate hydrolases"/>
    <property type="match status" value="1"/>
</dbReference>
<proteinExistence type="predicted"/>
<evidence type="ECO:0000313" key="2">
    <source>
        <dbReference type="Proteomes" id="UP000592181"/>
    </source>
</evidence>
<dbReference type="EMBL" id="JACBZX010000001">
    <property type="protein sequence ID" value="NYG38267.1"/>
    <property type="molecule type" value="Genomic_DNA"/>
</dbReference>
<keyword evidence="1" id="KW-0418">Kinase</keyword>
<keyword evidence="2" id="KW-1185">Reference proteome</keyword>